<evidence type="ECO:0000313" key="3">
    <source>
        <dbReference type="EMBL" id="OQR91977.1"/>
    </source>
</evidence>
<dbReference type="STRING" id="1202772.A0A1V9Z229"/>
<dbReference type="OrthoDB" id="691673at2759"/>
<evidence type="ECO:0000313" key="4">
    <source>
        <dbReference type="Proteomes" id="UP000243579"/>
    </source>
</evidence>
<dbReference type="PANTHER" id="PTHR43795">
    <property type="entry name" value="BIFUNCTIONAL ASPARTATE AMINOTRANSFERASE AND GLUTAMATE/ASPARTATE-PREPHENATE AMINOTRANSFERASE-RELATED"/>
    <property type="match status" value="1"/>
</dbReference>
<keyword evidence="4" id="KW-1185">Reference proteome</keyword>
<dbReference type="Pfam" id="PF00155">
    <property type="entry name" value="Aminotran_1_2"/>
    <property type="match status" value="1"/>
</dbReference>
<proteinExistence type="predicted"/>
<dbReference type="PRINTS" id="PR00753">
    <property type="entry name" value="ACCSYNTHASE"/>
</dbReference>
<dbReference type="GO" id="GO:0008483">
    <property type="term" value="F:transaminase activity"/>
    <property type="evidence" value="ECO:0007669"/>
    <property type="project" value="TreeGrafter"/>
</dbReference>
<dbReference type="InterPro" id="IPR015422">
    <property type="entry name" value="PyrdxlP-dep_Trfase_small"/>
</dbReference>
<dbReference type="Gene3D" id="3.90.1150.10">
    <property type="entry name" value="Aspartate Aminotransferase, domain 1"/>
    <property type="match status" value="1"/>
</dbReference>
<dbReference type="AlphaFoldDB" id="A0A1V9Z229"/>
<dbReference type="PANTHER" id="PTHR43795:SF39">
    <property type="entry name" value="AMINOTRANSFERASE CLASS I_CLASSII DOMAIN-CONTAINING PROTEIN"/>
    <property type="match status" value="1"/>
</dbReference>
<comment type="caution">
    <text evidence="3">The sequence shown here is derived from an EMBL/GenBank/DDBJ whole genome shotgun (WGS) entry which is preliminary data.</text>
</comment>
<accession>A0A1V9Z229</accession>
<dbReference type="InterPro" id="IPR015424">
    <property type="entry name" value="PyrdxlP-dep_Trfase"/>
</dbReference>
<gene>
    <name evidence="3" type="ORF">ACHHYP_04158</name>
</gene>
<keyword evidence="1" id="KW-0663">Pyridoxal phosphate</keyword>
<name>A0A1V9Z229_ACHHY</name>
<protein>
    <submittedName>
        <fullName evidence="3">1-aminocyclopropane-1-carboxylate synthase</fullName>
    </submittedName>
</protein>
<dbReference type="SUPFAM" id="SSF53383">
    <property type="entry name" value="PLP-dependent transferases"/>
    <property type="match status" value="1"/>
</dbReference>
<dbReference type="GO" id="GO:0030170">
    <property type="term" value="F:pyridoxal phosphate binding"/>
    <property type="evidence" value="ECO:0007669"/>
    <property type="project" value="InterPro"/>
</dbReference>
<dbReference type="EMBL" id="JNBR01000487">
    <property type="protein sequence ID" value="OQR91977.1"/>
    <property type="molecule type" value="Genomic_DNA"/>
</dbReference>
<dbReference type="InterPro" id="IPR015421">
    <property type="entry name" value="PyrdxlP-dep_Trfase_major"/>
</dbReference>
<organism evidence="3 4">
    <name type="scientific">Achlya hypogyna</name>
    <name type="common">Oomycete</name>
    <name type="synonym">Protoachlya hypogyna</name>
    <dbReference type="NCBI Taxonomy" id="1202772"/>
    <lineage>
        <taxon>Eukaryota</taxon>
        <taxon>Sar</taxon>
        <taxon>Stramenopiles</taxon>
        <taxon>Oomycota</taxon>
        <taxon>Saprolegniomycetes</taxon>
        <taxon>Saprolegniales</taxon>
        <taxon>Achlyaceae</taxon>
        <taxon>Achlya</taxon>
    </lineage>
</organism>
<dbReference type="InterPro" id="IPR050478">
    <property type="entry name" value="Ethylene_sulfur-biosynth"/>
</dbReference>
<dbReference type="CDD" id="cd00609">
    <property type="entry name" value="AAT_like"/>
    <property type="match status" value="1"/>
</dbReference>
<sequence>MTSLSKRGQRALQPALSYWGMTMDALKDEASAANPDGYVIVSVAENRVLNAPKFLNRLHASLAGVGKSALGYDDFTGRPGFKDAYAAFATATLLPTSSARIDSSHLCVSSGAGSLLAHLSSLLHDEGDGILLPTPTYGALYNDFSVVAGTKVLDVPMEPNYDLSLTAFDAAYDRAKAQNVTPKSVLLLNPDNPLGVIRSSTTVRALSDWCQRRGLHLIVDEIYANSVHTPANSAEPFVSAIAALGTADAGVQALPSHVHIIWGFSKDWATSGLRVGVLCSSNADVRQALSNVLYFSGVPNYLLDGLATMLGDLSWCQEYLAENNAQLRASYIAVTDVLTAYDVPFIPASAGMFVWIDLGQFLKAPTWASEQALTQAMFEHSKFIMTPGEAQHAPRPGLYRICFAYNTPEMVALGLDRTLRHLRAHPQ</sequence>
<dbReference type="Gene3D" id="3.40.640.10">
    <property type="entry name" value="Type I PLP-dependent aspartate aminotransferase-like (Major domain)"/>
    <property type="match status" value="1"/>
</dbReference>
<evidence type="ECO:0000259" key="2">
    <source>
        <dbReference type="Pfam" id="PF00155"/>
    </source>
</evidence>
<reference evidence="3 4" key="1">
    <citation type="journal article" date="2014" name="Genome Biol. Evol.">
        <title>The secreted proteins of Achlya hypogyna and Thraustotheca clavata identify the ancestral oomycete secretome and reveal gene acquisitions by horizontal gene transfer.</title>
        <authorList>
            <person name="Misner I."/>
            <person name="Blouin N."/>
            <person name="Leonard G."/>
            <person name="Richards T.A."/>
            <person name="Lane C.E."/>
        </authorList>
    </citation>
    <scope>NUCLEOTIDE SEQUENCE [LARGE SCALE GENOMIC DNA]</scope>
    <source>
        <strain evidence="3 4">ATCC 48635</strain>
    </source>
</reference>
<dbReference type="Proteomes" id="UP000243579">
    <property type="component" value="Unassembled WGS sequence"/>
</dbReference>
<evidence type="ECO:0000256" key="1">
    <source>
        <dbReference type="ARBA" id="ARBA00022898"/>
    </source>
</evidence>
<dbReference type="InterPro" id="IPR004839">
    <property type="entry name" value="Aminotransferase_I/II_large"/>
</dbReference>
<dbReference type="GO" id="GO:0006520">
    <property type="term" value="P:amino acid metabolic process"/>
    <property type="evidence" value="ECO:0007669"/>
    <property type="project" value="TreeGrafter"/>
</dbReference>
<feature type="domain" description="Aminotransferase class I/classII large" evidence="2">
    <location>
        <begin position="63"/>
        <end position="413"/>
    </location>
</feature>